<dbReference type="Pfam" id="PF19077">
    <property type="entry name" value="Big_13"/>
    <property type="match status" value="9"/>
</dbReference>
<dbReference type="Pfam" id="PF00353">
    <property type="entry name" value="HemolysinCabind"/>
    <property type="match status" value="4"/>
</dbReference>
<feature type="region of interest" description="Disordered" evidence="2">
    <location>
        <begin position="2878"/>
        <end position="2905"/>
    </location>
</feature>
<dbReference type="Pfam" id="PF22783">
    <property type="entry name" value="BapA_N"/>
    <property type="match status" value="1"/>
</dbReference>
<feature type="region of interest" description="Disordered" evidence="2">
    <location>
        <begin position="2222"/>
        <end position="2253"/>
    </location>
</feature>
<protein>
    <submittedName>
        <fullName evidence="6">RTX-I toxin determinant A from serotypes 1/9</fullName>
    </submittedName>
</protein>
<dbReference type="InterPro" id="IPR011049">
    <property type="entry name" value="Serralysin-like_metalloprot_C"/>
</dbReference>
<evidence type="ECO:0000259" key="5">
    <source>
        <dbReference type="Pfam" id="PF22783"/>
    </source>
</evidence>
<feature type="compositionally biased region" description="Low complexity" evidence="2">
    <location>
        <begin position="325"/>
        <end position="339"/>
    </location>
</feature>
<dbReference type="NCBIfam" id="NF033510">
    <property type="entry name" value="Ca_tandemer"/>
    <property type="match status" value="17"/>
</dbReference>
<dbReference type="Pfam" id="PF17936">
    <property type="entry name" value="Big_6"/>
    <property type="match status" value="5"/>
</dbReference>
<dbReference type="InterPro" id="IPR041498">
    <property type="entry name" value="Big_6"/>
</dbReference>
<dbReference type="GO" id="GO:0005509">
    <property type="term" value="F:calcium ion binding"/>
    <property type="evidence" value="ECO:0007669"/>
    <property type="project" value="InterPro"/>
</dbReference>
<feature type="domain" description="Bacterial Ig-like" evidence="4">
    <location>
        <begin position="1330"/>
        <end position="1408"/>
    </location>
</feature>
<evidence type="ECO:0000259" key="4">
    <source>
        <dbReference type="Pfam" id="PF19077"/>
    </source>
</evidence>
<dbReference type="Gene3D" id="2.60.40.10">
    <property type="entry name" value="Immunoglobulins"/>
    <property type="match status" value="18"/>
</dbReference>
<feature type="domain" description="Bacterial Ig" evidence="3">
    <location>
        <begin position="2072"/>
        <end position="2149"/>
    </location>
</feature>
<dbReference type="InterPro" id="IPR044016">
    <property type="entry name" value="Big_13"/>
</dbReference>
<feature type="region of interest" description="Disordered" evidence="2">
    <location>
        <begin position="3490"/>
        <end position="3524"/>
    </location>
</feature>
<organism evidence="6 7">
    <name type="scientific">Marinobacter salarius</name>
    <dbReference type="NCBI Taxonomy" id="1420917"/>
    <lineage>
        <taxon>Bacteria</taxon>
        <taxon>Pseudomonadati</taxon>
        <taxon>Pseudomonadota</taxon>
        <taxon>Gammaproteobacteria</taxon>
        <taxon>Pseudomonadales</taxon>
        <taxon>Marinobacteraceae</taxon>
        <taxon>Marinobacter</taxon>
    </lineage>
</organism>
<dbReference type="SUPFAM" id="SSF51120">
    <property type="entry name" value="beta-Roll"/>
    <property type="match status" value="2"/>
</dbReference>
<evidence type="ECO:0000313" key="6">
    <source>
        <dbReference type="EMBL" id="ARM83131.1"/>
    </source>
</evidence>
<feature type="domain" description="Bacterial Ig-like" evidence="4">
    <location>
        <begin position="2373"/>
        <end position="2462"/>
    </location>
</feature>
<feature type="region of interest" description="Disordered" evidence="2">
    <location>
        <begin position="317"/>
        <end position="346"/>
    </location>
</feature>
<dbReference type="Proteomes" id="UP000193100">
    <property type="component" value="Chromosome"/>
</dbReference>
<feature type="compositionally biased region" description="Polar residues" evidence="2">
    <location>
        <begin position="2679"/>
        <end position="2700"/>
    </location>
</feature>
<evidence type="ECO:0000259" key="3">
    <source>
        <dbReference type="Pfam" id="PF17936"/>
    </source>
</evidence>
<feature type="compositionally biased region" description="Polar residues" evidence="2">
    <location>
        <begin position="2889"/>
        <end position="2905"/>
    </location>
</feature>
<feature type="region of interest" description="Disordered" evidence="2">
    <location>
        <begin position="2674"/>
        <end position="2700"/>
    </location>
</feature>
<feature type="region of interest" description="Disordered" evidence="2">
    <location>
        <begin position="153"/>
        <end position="184"/>
    </location>
</feature>
<reference evidence="6 7" key="1">
    <citation type="submission" date="2017-04" db="EMBL/GenBank/DDBJ databases">
        <title>Genome Sequence of Marinobacter salarius strain SMR5 Isolated from a culture of the Diatom Skeletonema marinoi.</title>
        <authorList>
            <person name="Topel M."/>
            <person name="Pinder M.I.M."/>
            <person name="Johansson O.N."/>
            <person name="Kourtchenko O."/>
            <person name="Godhe A."/>
            <person name="Clarke A.K."/>
        </authorList>
    </citation>
    <scope>NUCLEOTIDE SEQUENCE [LARGE SCALE GENOMIC DNA]</scope>
    <source>
        <strain evidence="6 7">SMR5</strain>
    </source>
</reference>
<feature type="domain" description="Bacterial Ig-like" evidence="4">
    <location>
        <begin position="757"/>
        <end position="835"/>
    </location>
</feature>
<evidence type="ECO:0000256" key="1">
    <source>
        <dbReference type="ARBA" id="ARBA00022837"/>
    </source>
</evidence>
<feature type="domain" description="Bacterial Ig-like" evidence="4">
    <location>
        <begin position="2682"/>
        <end position="2773"/>
    </location>
</feature>
<dbReference type="PRINTS" id="PR00313">
    <property type="entry name" value="CABNDNGRPT"/>
</dbReference>
<feature type="region of interest" description="Disordered" evidence="2">
    <location>
        <begin position="1076"/>
        <end position="1107"/>
    </location>
</feature>
<gene>
    <name evidence="6" type="primary">apxIA</name>
    <name evidence="6" type="ORF">MARSALSMR5_01037</name>
</gene>
<feature type="region of interest" description="Disordered" evidence="2">
    <location>
        <begin position="1649"/>
        <end position="1677"/>
    </location>
</feature>
<keyword evidence="1" id="KW-0106">Calcium</keyword>
<dbReference type="InterPro" id="IPR013783">
    <property type="entry name" value="Ig-like_fold"/>
</dbReference>
<dbReference type="Gene3D" id="3.30.420.430">
    <property type="match status" value="4"/>
</dbReference>
<feature type="domain" description="Bacterial Ig-like" evidence="4">
    <location>
        <begin position="339"/>
        <end position="432"/>
    </location>
</feature>
<dbReference type="EMBL" id="CP020931">
    <property type="protein sequence ID" value="ARM83131.1"/>
    <property type="molecule type" value="Genomic_DNA"/>
</dbReference>
<feature type="domain" description="Bacterial Ig-like" evidence="4">
    <location>
        <begin position="847"/>
        <end position="923"/>
    </location>
</feature>
<feature type="domain" description="Bacterial Ig" evidence="3">
    <location>
        <begin position="252"/>
        <end position="332"/>
    </location>
</feature>
<dbReference type="InterPro" id="IPR001343">
    <property type="entry name" value="Hemolysn_Ca-bd"/>
</dbReference>
<dbReference type="PROSITE" id="PS00330">
    <property type="entry name" value="HEMOLYSIN_CALCIUM"/>
    <property type="match status" value="5"/>
</dbReference>
<dbReference type="InterPro" id="IPR019960">
    <property type="entry name" value="T1SS_VCA0849"/>
</dbReference>
<dbReference type="InterPro" id="IPR018511">
    <property type="entry name" value="Hemolysin-typ_Ca-bd_CS"/>
</dbReference>
<feature type="domain" description="Biofilm-associated protein BapA-like prefix-like" evidence="5">
    <location>
        <begin position="19"/>
        <end position="122"/>
    </location>
</feature>
<dbReference type="Gene3D" id="2.150.10.10">
    <property type="entry name" value="Serralysin-like metalloprotease, C-terminal"/>
    <property type="match status" value="2"/>
</dbReference>
<dbReference type="NCBIfam" id="NF033677">
    <property type="entry name" value="biofilm_BapA_N"/>
    <property type="match status" value="1"/>
</dbReference>
<feature type="domain" description="Bacterial Ig" evidence="3">
    <location>
        <begin position="926"/>
        <end position="1003"/>
    </location>
</feature>
<feature type="domain" description="Bacterial Ig-like" evidence="4">
    <location>
        <begin position="1420"/>
        <end position="1496"/>
    </location>
</feature>
<name>A0A1W6K6V5_9GAMM</name>
<dbReference type="InterPro" id="IPR048051">
    <property type="entry name" value="BapA-like_prefix-like"/>
</dbReference>
<accession>A0A1W6K6V5</accession>
<sequence length="3888" mass="387209">MSFFAYLLVGVDMRDLTAVMVTNKETGQSSEVELDALDNPTNSVITLSVGPEEIASIDTVADDLLVTLTSGESIVIEGFFAPGDDQRNELVLKDSSGIFWWGQYDSPWSEFSFAEITVDEVASAGAGDGSGWWLLAGIGGAAAVAGAVAVGSSGGSSSGDSAGDDVPPDVSRASVSDTGDQVRGVAEPGSTVIVAYATSGIELGRATVGDDGSYSIDLDEPLTNGEVMVVTATDEAGNEYYRATVTAPDMTAPDSPSVDFNDAGNEVSGTAEPGSVVTVTDGSGNELGSATVDDNGQYLVSLDEPLTNGESVEVTSTDGAGNVSAPTTATAPHIPTIDTATDDTGSVTGDLPAGSSTDETTPILSGTAEAGSTVTVFQDGNEIGTTVADTGGSWSFETPALSEGGHSFTAIATNLAGDDSPVSTTFDLTVDTVAPSAPTLSLANDTGTDGDGVTIDGTVTVGGLEPGATWSYSTDGGATWNEGTGNGFELPAGEYAEGEVLARQTDESGNTSDDGSLIGVTVDNTSPGGADGTDAPTLLIPEADNGFIGNDELGDGIQAVVSLTVGTEEGDTVRVTLTDGNGVEHTFEHLVTGADLAAGDVGLDLTGPFAEGLSNAVAEITDEAGNASLATNEVTFTLDTTVPEAGANSIAFDDGGDDVLGAADASAVSLNGQVEAGATVDSIEITDGVSGIVTVPASAISVDGSGNVSVTGQDLSGLADGELTVTMTVTDEAGNSGSVASTTTLDQTAPTVGVNPRTTNDTTPALTGTVDDASADVTVTVNGNDYSATNNGDGTWTLADDTLPALGAGDYTVTVTAVDPAGNEGSNTGTLTVDTSVPAVTFDRLSTNDTTPALSGTVDDAAADVTVTVDGNDYNATNNGDGTWTLADDQLPSLAEGDYTVEVTATGASGNVGSVSGTLTIDTTPPSVTVDPAGDGDLTGTAEPGSTVSIDTDGDGTADYTLEADVDGRWSVTPDAPLADGTDVSVTAIDEAGNTSDPVTMTVDTVAPNAPTLALANDTGTDGDGVTIDGTVTVGGLEPGASWSYSTDGGATWNEGAGNGFELPAGEYAEGEVLARQTDESGNTSDEGSLIGVTVDNTSPGGADGTDAPTLLIPEADNGFIGNDELGDGIQAVVSLTVGTEEGDTVRVTLTDGNGVEHTFEHLVTGADLAAGDVGLDLTGPFAEGLSNAVAEITDEAGNASLATNEVTFTLDTTVPEAGANSIAFDDGGDDVLGAADASAVSLNGQVEAGATVDSIEITDGVSGIVTVPASAISVDGSGNVSVTGQDLSGLADGELTVTMTVTDEAGNSGSVASTTTLDQTAPTVGVNPRTTNDTTPALTGTVDDASADVTVTVNGNDYSATNNGDGTWTLADDTLPALGAGDYTVTVTAVDPAGNEGSNTGTLTVDTSVPAVTFDRLSTNDTTPALSGTVDDAAADVTVTVDGNDYNATNNGDGTWTLADDQLPSLAEGDYTVEVTATGASGNVGSVSGTLTIDTTPPSVTVDPAGDGDLTGTAEPGSTVSIDTDGDGTADYTLEADVDGRWSVTPDAPLADGTDVSVTAIDEAGNTSDPVTMTVDTVAPNAPTLALANDTGTDGDGVTIDGTVTVGGLEPGASWSYSTDGGATWNEGAGNGFELPAGEYAEGEVLARQTDESGNTSDEGSLIGVTVDNTSPGGADGTDAPTLLIPEADNGFIGNDELGDGIQAVVSLTVGTEEGDTVRVTLTDGNGVEHTFEHLVTGADLAAGDVGLDLTGPFAEGLSNAVAEIADEAGNASLATNEVTFTLDTTVPEAGANSIAFDDGGDDVLGAADASAVSLNGQVEAGATVDSIEITDGVSGIVTVPASAISVDGSGNVSVTGQDLSGLADGELTVTMTVTDEAGNSGSVASTTTLDQTAPTVGVNPRTTNDTTPALTGTVDDASADVTVTVNGNDYSATNNGDGTWTLADDTLPALGAGDYTVTVTAVDPAGNEGSNTGTLTVDTSVPAVTFDRLSTNDTTPALSGTVDDAAADVTVTVDGNDYNATNNGDGTWTLADDQLPSLAEGDYTVEVTATGASGNVGSVSGTLTIDTTPPSVTVDPAGDGDLTGTAEPGSTVSIDTDGDGTADYTLEADVDGRWSVTPDAPLADGTDVSVTAIDEAGNTSDPVTMTVDTVAPNAPTLALANDTGTDGDGVTIDGTVTVGGLEPGASWSYSTDGGATWNEGAGNGFELPAGEYAEGEVLARQTDESGNTSDEGSLIGVTVDNTSPGGADGTDAPTLLIPEADNGFIGNDELGDGIQAVVSLTVGTEEGDTVRVTLTDGNGVEHTFEHLVTGADLAAGDVGLDLTGPFAEGLSNAVAEITDEAGNASLATNEVTFTLDVDAPDAPTIDSATDDTGDVTGGLLSGSSTDETTPILNGTAEAGSTVTLFQDGNAIGTTVTDTGGNWSFETPALAEGGHNFTAMATDVAGNESPVSSTFDLTVDTVAPNAPTLALANDTGADGDGVTIDGTVTVGGLEPGATWLYSTDGGATWNEGAGNGFELPAGEYAEGEVLARQTDESGNTSDEGSLIGVTVDNTSPGGADGTDAPTLLIPEADNGFIGNDELGDGIQAVVSLTVGTEEGDTVRVTLTDGNGVEHTFEHLVTGADLAAGDVGLDLTGPFAEGLSNAVAEITDVAGNASSDSNEITFTLDVDPPDAPTIDSATDDTGSVTGDLPTGSSTDEITPILSGTAEAGSTVTVFQDGNAIGTTVTDTGGNWSFETPTLAEGGHNFTATATDAAGNESPVSTTFDLTVDTVAPNAPTLSLANDTGTDGDGVTSDGTVTVSGLEPGATWSYSLDGGATWSEGTGNGFELPAGQYAEGDVLARQTDAPGNTSGNGSLIGVNVDTTAPVVGDALSAVSEEGLPGGEPDNTGTPDDTGNSATVGGTLSITEDTSISEVTVIEPPPVTSGGEAVSWQGAFSGDTYTLTGSTVSAGTVATLTLTTAGAYSFTLEAPLDHPGDSVEDVLTLNFGVSMTDAAGNTSNEGALAVNVEDDMPVAADPVLFNITSAPTTENGSFVESFGADGGHISSVTVDGYTFELDSATNSVSASGTTDSVLTFSSEDYNTTTGELTVQTVKGESLVVNMFDGSYEYTHTGVSQLPVEQMVGPEVSLGDSNSLLGLVGADALNLINFSEQQAFAATDENNDIESVTLSFTVLSVNLGPSGFRGAEDLADEFGFSIETDDLGALLGLTASMTISAADGGALDNQQLNEYLGSVYFTSPVLSVGVAPTLSIEATDSQNNTVSESSSDLLALNLLNDNSPDYLFEGDGGNNSLTGTEGSDRSYGYAGNDSLNGLGGSDILRAGAGDDTLDGGDGNDILIGGAGADTLTGGSGRDVLRWEDGHQGVAGTPVVDTVADFNFVSVAADGDILDLTGLLQGEGRIGSNPGNLANYLHFAFDGTNTTISISSTGGFLGGFNAAEVDQEIVVEGVDLIEGAATDQDVIAALLNQGNLLVDEATADTDLVGGTTTVTAGVSDNDGDTADTQVEFDSTGGTPPAPSPGQPAPVVQVDTSALLGVVGVEALGLFNLNNQDFTAVDAGGKLRSVEVAYQPILSVNLDEQSLTASSQLADELGLQFRVENDPGLLGLVAPSSVLTITAADDGDIDNFAINELLATVRFENGQSLLGLDIDVQADLLAATSITATNADGLTDSASLGQLTSVDVLKTLLGADEIIEGGDGNDTLIGSGEGERLYGYDGSDDLYGGGGNDLIRGGSGNDTLNGGDGSDTLIDGSGQDTFNGGNGDDFIWATSDQFAAVDGGDGFDELMLDGGINLDMTDPGTGPVSGIEQIDLGQSDGSSTLTLDSAELIELTDEDNTLIVQGDEQDTLNIGSESWVEGASVVRGGVTYSEYSLNDATLLVQDGINVEVS</sequence>
<feature type="domain" description="Bacterial Ig-like" evidence="4">
    <location>
        <begin position="1903"/>
        <end position="1981"/>
    </location>
</feature>
<evidence type="ECO:0000313" key="7">
    <source>
        <dbReference type="Proteomes" id="UP000193100"/>
    </source>
</evidence>
<feature type="domain" description="Bacterial Ig" evidence="3">
    <location>
        <begin position="1499"/>
        <end position="1576"/>
    </location>
</feature>
<proteinExistence type="predicted"/>
<dbReference type="NCBIfam" id="TIGR03661">
    <property type="entry name" value="T1SS_VCA0849"/>
    <property type="match status" value="1"/>
</dbReference>
<feature type="domain" description="Bacterial Ig" evidence="3">
    <location>
        <begin position="167"/>
        <end position="249"/>
    </location>
</feature>
<evidence type="ECO:0000256" key="2">
    <source>
        <dbReference type="SAM" id="MobiDB-lite"/>
    </source>
</evidence>
<feature type="domain" description="Bacterial Ig-like" evidence="4">
    <location>
        <begin position="1993"/>
        <end position="2069"/>
    </location>
</feature>